<gene>
    <name evidence="8" type="ORF">RUM44_002182</name>
</gene>
<proteinExistence type="predicted"/>
<keyword evidence="2" id="KW-0677">Repeat</keyword>
<dbReference type="SMART" id="SM00292">
    <property type="entry name" value="BRCT"/>
    <property type="match status" value="2"/>
</dbReference>
<keyword evidence="3" id="KW-0227">DNA damage</keyword>
<dbReference type="Gene3D" id="2.60.120.260">
    <property type="entry name" value="Galactose-binding domain-like"/>
    <property type="match status" value="1"/>
</dbReference>
<feature type="compositionally biased region" description="Polar residues" evidence="6">
    <location>
        <begin position="213"/>
        <end position="224"/>
    </location>
</feature>
<keyword evidence="4" id="KW-0234">DNA repair</keyword>
<feature type="region of interest" description="Disordered" evidence="6">
    <location>
        <begin position="368"/>
        <end position="396"/>
    </location>
</feature>
<dbReference type="Pfam" id="PF01834">
    <property type="entry name" value="XRCC1_N"/>
    <property type="match status" value="1"/>
</dbReference>
<feature type="region of interest" description="Disordered" evidence="6">
    <location>
        <begin position="417"/>
        <end position="437"/>
    </location>
</feature>
<dbReference type="SUPFAM" id="SSF49785">
    <property type="entry name" value="Galactose-binding domain-like"/>
    <property type="match status" value="1"/>
</dbReference>
<evidence type="ECO:0000313" key="9">
    <source>
        <dbReference type="Proteomes" id="UP001359485"/>
    </source>
</evidence>
<dbReference type="InterPro" id="IPR036420">
    <property type="entry name" value="BRCT_dom_sf"/>
</dbReference>
<name>A0ABR1AM86_POLSC</name>
<dbReference type="InterPro" id="IPR008979">
    <property type="entry name" value="Galactose-bd-like_sf"/>
</dbReference>
<dbReference type="EMBL" id="JAWJWF010000047">
    <property type="protein sequence ID" value="KAK6622371.1"/>
    <property type="molecule type" value="Genomic_DNA"/>
</dbReference>
<dbReference type="InterPro" id="IPR045080">
    <property type="entry name" value="BRCT_XRCC1_rpt1"/>
</dbReference>
<feature type="compositionally biased region" description="Polar residues" evidence="6">
    <location>
        <begin position="193"/>
        <end position="205"/>
    </location>
</feature>
<dbReference type="Pfam" id="PF00533">
    <property type="entry name" value="BRCT"/>
    <property type="match status" value="2"/>
</dbReference>
<keyword evidence="9" id="KW-1185">Reference proteome</keyword>
<dbReference type="PANTHER" id="PTHR11370:SF5">
    <property type="entry name" value="DNA REPAIR PROTEIN XRCC1"/>
    <property type="match status" value="1"/>
</dbReference>
<feature type="compositionally biased region" description="Basic residues" evidence="6">
    <location>
        <begin position="261"/>
        <end position="273"/>
    </location>
</feature>
<keyword evidence="5" id="KW-0539">Nucleus</keyword>
<comment type="caution">
    <text evidence="8">The sequence shown here is derived from an EMBL/GenBank/DDBJ whole genome shotgun (WGS) entry which is preliminary data.</text>
</comment>
<protein>
    <recommendedName>
        <fullName evidence="7">BRCT domain-containing protein</fullName>
    </recommendedName>
</protein>
<sequence length="533" mass="60941">MAESRQKCKSEGHTIKNILRGEIDVKNNWLCEKGVMKGAAILQLQRSAILTSVHIGNAHSAFVEVLVGLAADNTDKFESLVPMTSLMSPKDSMTGVNQNCTRLFNKSDFSQEAIGKAWDRIKVVCSQPFNKFVPFGLCFIRVQGEREKWESLPKLGMKLLEEKKDDEIEIGSFFKKKRSSEAHKQNTGKESQKTANQPSPSLTEENSQESDKMTQSTTNQSTGANDEKNKTNAKSPAAEKRKESLKEENKKKKQGGESRDKLKKLKEKKRERRKPFGKLMEDVVFVISGFQNPLRGNIRSLALEMGAKYFPDWNDRCTHLICACQNTPKFNQVKGKGKIVRKEWLEKCHADRKRYPWRRFALDKKCMDAPESEQEIEEETETSQASSSWEEETTPSKRVKVDAMLKEVKTVENSKISEEDEYGVSTDEDEEIDNEDTTDYPMPFLPNFLSKKIFYIDTNLKSKTLVERYIVAYDGIVVDNFDETVEFYVTDKGGAPLEVMKKKFPNMNAVKPSWISEMNRMQKCTPVEKHLVQ</sequence>
<feature type="compositionally biased region" description="Basic and acidic residues" evidence="6">
    <location>
        <begin position="237"/>
        <end position="260"/>
    </location>
</feature>
<dbReference type="CDD" id="cd17725">
    <property type="entry name" value="BRCT_XRCC1_rpt1"/>
    <property type="match status" value="1"/>
</dbReference>
<evidence type="ECO:0000256" key="4">
    <source>
        <dbReference type="ARBA" id="ARBA00023204"/>
    </source>
</evidence>
<evidence type="ECO:0000256" key="6">
    <source>
        <dbReference type="SAM" id="MobiDB-lite"/>
    </source>
</evidence>
<reference evidence="8 9" key="1">
    <citation type="submission" date="2023-09" db="EMBL/GenBank/DDBJ databases">
        <title>Genomes of two closely related lineages of the louse Polyplax serrata with different host specificities.</title>
        <authorList>
            <person name="Martinu J."/>
            <person name="Tarabai H."/>
            <person name="Stefka J."/>
            <person name="Hypsa V."/>
        </authorList>
    </citation>
    <scope>NUCLEOTIDE SEQUENCE [LARGE SCALE GENOMIC DNA]</scope>
    <source>
        <strain evidence="8">98ZLc_SE</strain>
    </source>
</reference>
<accession>A0ABR1AM86</accession>
<dbReference type="InterPro" id="IPR001357">
    <property type="entry name" value="BRCT_dom"/>
</dbReference>
<evidence type="ECO:0000256" key="1">
    <source>
        <dbReference type="ARBA" id="ARBA00004123"/>
    </source>
</evidence>
<feature type="domain" description="BRCT" evidence="7">
    <location>
        <begin position="275"/>
        <end position="362"/>
    </location>
</feature>
<feature type="compositionally biased region" description="Acidic residues" evidence="6">
    <location>
        <begin position="418"/>
        <end position="437"/>
    </location>
</feature>
<dbReference type="InterPro" id="IPR002706">
    <property type="entry name" value="Xrcc1_N"/>
</dbReference>
<dbReference type="PANTHER" id="PTHR11370">
    <property type="entry name" value="DNA-REPAIR PROTEIN XRCC1"/>
    <property type="match status" value="1"/>
</dbReference>
<organism evidence="8 9">
    <name type="scientific">Polyplax serrata</name>
    <name type="common">Common mouse louse</name>
    <dbReference type="NCBI Taxonomy" id="468196"/>
    <lineage>
        <taxon>Eukaryota</taxon>
        <taxon>Metazoa</taxon>
        <taxon>Ecdysozoa</taxon>
        <taxon>Arthropoda</taxon>
        <taxon>Hexapoda</taxon>
        <taxon>Insecta</taxon>
        <taxon>Pterygota</taxon>
        <taxon>Neoptera</taxon>
        <taxon>Paraneoptera</taxon>
        <taxon>Psocodea</taxon>
        <taxon>Troctomorpha</taxon>
        <taxon>Phthiraptera</taxon>
        <taxon>Anoplura</taxon>
        <taxon>Polyplacidae</taxon>
        <taxon>Polyplax</taxon>
    </lineage>
</organism>
<dbReference type="PROSITE" id="PS50172">
    <property type="entry name" value="BRCT"/>
    <property type="match status" value="2"/>
</dbReference>
<evidence type="ECO:0000256" key="5">
    <source>
        <dbReference type="ARBA" id="ARBA00023242"/>
    </source>
</evidence>
<feature type="region of interest" description="Disordered" evidence="6">
    <location>
        <begin position="174"/>
        <end position="273"/>
    </location>
</feature>
<evidence type="ECO:0000313" key="8">
    <source>
        <dbReference type="EMBL" id="KAK6622371.1"/>
    </source>
</evidence>
<dbReference type="Proteomes" id="UP001359485">
    <property type="component" value="Unassembled WGS sequence"/>
</dbReference>
<feature type="domain" description="BRCT" evidence="7">
    <location>
        <begin position="444"/>
        <end position="532"/>
    </location>
</feature>
<evidence type="ECO:0000256" key="3">
    <source>
        <dbReference type="ARBA" id="ARBA00022763"/>
    </source>
</evidence>
<dbReference type="Gene3D" id="3.40.50.10190">
    <property type="entry name" value="BRCT domain"/>
    <property type="match status" value="2"/>
</dbReference>
<feature type="compositionally biased region" description="Acidic residues" evidence="6">
    <location>
        <begin position="370"/>
        <end position="381"/>
    </location>
</feature>
<evidence type="ECO:0000259" key="7">
    <source>
        <dbReference type="PROSITE" id="PS50172"/>
    </source>
</evidence>
<comment type="subcellular location">
    <subcellularLocation>
        <location evidence="1">Nucleus</location>
    </subcellularLocation>
</comment>
<evidence type="ECO:0000256" key="2">
    <source>
        <dbReference type="ARBA" id="ARBA00022737"/>
    </source>
</evidence>
<dbReference type="SUPFAM" id="SSF52113">
    <property type="entry name" value="BRCT domain"/>
    <property type="match status" value="2"/>
</dbReference>